<evidence type="ECO:0000313" key="2">
    <source>
        <dbReference type="Proteomes" id="UP000248899"/>
    </source>
</evidence>
<name>A0AAQ0F9R4_BURCE</name>
<reference evidence="1 2" key="1">
    <citation type="submission" date="2018-06" db="EMBL/GenBank/DDBJ databases">
        <title>Towards the identification of Burkholderia cepacia strain which caused fatal septicemia.</title>
        <authorList>
            <person name="Bui L.A.T."/>
            <person name="Zakharova I.B."/>
            <person name="Shpak I.M."/>
            <person name="Teteryatnikova N."/>
            <person name="Ustinov D.V."/>
            <person name="Kuzyutina Y.A."/>
            <person name="Nguyen H.N."/>
            <person name="Antonov A.S."/>
            <person name="Avdyusheva E.F."/>
            <person name="Victorov D.V."/>
        </authorList>
    </citation>
    <scope>NUCLEOTIDE SEQUENCE [LARGE SCALE GENOMIC DNA]</scope>
    <source>
        <strain evidence="1 2">PT02</strain>
    </source>
</reference>
<evidence type="ECO:0000313" key="1">
    <source>
        <dbReference type="EMBL" id="RAQ05971.1"/>
    </source>
</evidence>
<dbReference type="EMBL" id="QLUZ01000014">
    <property type="protein sequence ID" value="RAQ05971.1"/>
    <property type="molecule type" value="Genomic_DNA"/>
</dbReference>
<dbReference type="Proteomes" id="UP000248899">
    <property type="component" value="Unassembled WGS sequence"/>
</dbReference>
<gene>
    <name evidence="1" type="ORF">DPR02_22635</name>
</gene>
<sequence length="272" mass="30468">MKEFQSVHAALTSAEAIRQAQELEQQMRTLHRYYRTCSEEMKAGRQPPTADLRRIVDVAIELVAWVETRLAALRVGSADRMPLFIACAFALRIEVDARDQLDEAPRYARREIDRLRHAIQGELHALTEHASLFALAEERGFLVAQYVYLHRATRQSATLIEFHGGRIVPYCPAAILHWDDGLGDVRHALAHQANAPAPALLELRTLEDHAAWRRLSGWPLGSADDEIATADLSRVLGLPHDRSLATADMLDLLRVGPAALADARERISKELI</sequence>
<organism evidence="1 2">
    <name type="scientific">Burkholderia cepacia</name>
    <name type="common">Pseudomonas cepacia</name>
    <dbReference type="NCBI Taxonomy" id="292"/>
    <lineage>
        <taxon>Bacteria</taxon>
        <taxon>Pseudomonadati</taxon>
        <taxon>Pseudomonadota</taxon>
        <taxon>Betaproteobacteria</taxon>
        <taxon>Burkholderiales</taxon>
        <taxon>Burkholderiaceae</taxon>
        <taxon>Burkholderia</taxon>
        <taxon>Burkholderia cepacia complex</taxon>
    </lineage>
</organism>
<proteinExistence type="predicted"/>
<protein>
    <submittedName>
        <fullName evidence="1">Uncharacterized protein</fullName>
    </submittedName>
</protein>
<dbReference type="AlphaFoldDB" id="A0AAQ0F9R4"/>
<accession>A0AAQ0F9R4</accession>
<comment type="caution">
    <text evidence="1">The sequence shown here is derived from an EMBL/GenBank/DDBJ whole genome shotgun (WGS) entry which is preliminary data.</text>
</comment>